<dbReference type="GO" id="GO:0045467">
    <property type="term" value="P:R7 cell development"/>
    <property type="evidence" value="ECO:0007669"/>
    <property type="project" value="UniProtKB-ARBA"/>
</dbReference>
<evidence type="ECO:0000256" key="3">
    <source>
        <dbReference type="ARBA" id="ARBA00022782"/>
    </source>
</evidence>
<dbReference type="CDD" id="cd18315">
    <property type="entry name" value="BTB_POZ_BAB-like"/>
    <property type="match status" value="1"/>
</dbReference>
<dbReference type="InterPro" id="IPR013087">
    <property type="entry name" value="Znf_C2H2_type"/>
</dbReference>
<evidence type="ECO:0000259" key="11">
    <source>
        <dbReference type="PROSITE" id="PS50097"/>
    </source>
</evidence>
<dbReference type="GO" id="GO:0035167">
    <property type="term" value="P:larval lymph gland hemopoiesis"/>
    <property type="evidence" value="ECO:0007669"/>
    <property type="project" value="UniProtKB-ARBA"/>
</dbReference>
<dbReference type="InterPro" id="IPR011333">
    <property type="entry name" value="SKP1/BTB/POZ_sf"/>
</dbReference>
<evidence type="ECO:0000313" key="14">
    <source>
        <dbReference type="EMBL" id="JAP99450.1"/>
    </source>
</evidence>
<accession>A0A0A9XCP9</accession>
<reference evidence="13" key="1">
    <citation type="journal article" date="2014" name="PLoS ONE">
        <title>Transcriptome-Based Identification of ABC Transporters in the Western Tarnished Plant Bug Lygus hesperus.</title>
        <authorList>
            <person name="Hull J.J."/>
            <person name="Chaney K."/>
            <person name="Geib S.M."/>
            <person name="Fabrick J.A."/>
            <person name="Brent C.S."/>
            <person name="Walsh D."/>
            <person name="Lavine L.C."/>
        </authorList>
    </citation>
    <scope>NUCLEOTIDE SEQUENCE</scope>
</reference>
<name>A0A0A9XCP9_LYGHE</name>
<gene>
    <name evidence="13" type="primary">lola_7</name>
    <name evidence="14" type="synonym">lola_31</name>
    <name evidence="13" type="ORF">CM83_35286</name>
    <name evidence="14" type="ORF">g.40216</name>
</gene>
<evidence type="ECO:0000259" key="12">
    <source>
        <dbReference type="PROSITE" id="PS50157"/>
    </source>
</evidence>
<dbReference type="AlphaFoldDB" id="A0A0A9XCP9"/>
<evidence type="ECO:0000256" key="1">
    <source>
        <dbReference type="ARBA" id="ARBA00004123"/>
    </source>
</evidence>
<feature type="domain" description="C2H2-type" evidence="12">
    <location>
        <begin position="272"/>
        <end position="299"/>
    </location>
</feature>
<dbReference type="InterPro" id="IPR036236">
    <property type="entry name" value="Znf_C2H2_sf"/>
</dbReference>
<keyword evidence="5" id="KW-0805">Transcription regulation</keyword>
<dbReference type="GO" id="GO:0045476">
    <property type="term" value="P:nurse cell apoptotic process"/>
    <property type="evidence" value="ECO:0007669"/>
    <property type="project" value="UniProtKB-ARBA"/>
</dbReference>
<dbReference type="GO" id="GO:0007526">
    <property type="term" value="P:larval somatic muscle development"/>
    <property type="evidence" value="ECO:0007669"/>
    <property type="project" value="UniProtKB-ARBA"/>
</dbReference>
<dbReference type="PROSITE" id="PS00028">
    <property type="entry name" value="ZINC_FINGER_C2H2_1"/>
    <property type="match status" value="1"/>
</dbReference>
<evidence type="ECO:0000256" key="10">
    <source>
        <dbReference type="SAM" id="MobiDB-lite"/>
    </source>
</evidence>
<keyword evidence="6" id="KW-0804">Transcription</keyword>
<feature type="region of interest" description="Disordered" evidence="10">
    <location>
        <begin position="325"/>
        <end position="356"/>
    </location>
</feature>
<keyword evidence="2" id="KW-0217">Developmental protein</keyword>
<dbReference type="Pfam" id="PF00651">
    <property type="entry name" value="BTB"/>
    <property type="match status" value="1"/>
</dbReference>
<dbReference type="PROSITE" id="PS50157">
    <property type="entry name" value="ZINC_FINGER_C2H2_2"/>
    <property type="match status" value="1"/>
</dbReference>
<dbReference type="PROSITE" id="PS50097">
    <property type="entry name" value="BTB"/>
    <property type="match status" value="1"/>
</dbReference>
<keyword evidence="4" id="KW-0524">Neurogenesis</keyword>
<evidence type="ECO:0000256" key="7">
    <source>
        <dbReference type="ARBA" id="ARBA00023242"/>
    </source>
</evidence>
<protein>
    <submittedName>
        <fullName evidence="13">Longitudinals lacking protein, isoforms H/M/V</fullName>
    </submittedName>
</protein>
<dbReference type="GO" id="GO:0048813">
    <property type="term" value="P:dendrite morphogenesis"/>
    <property type="evidence" value="ECO:0007669"/>
    <property type="project" value="UniProtKB-ARBA"/>
</dbReference>
<keyword evidence="7" id="KW-0539">Nucleus</keyword>
<evidence type="ECO:0000256" key="9">
    <source>
        <dbReference type="PROSITE-ProRule" id="PRU00042"/>
    </source>
</evidence>
<dbReference type="GO" id="GO:0008406">
    <property type="term" value="P:gonad development"/>
    <property type="evidence" value="ECO:0007669"/>
    <property type="project" value="UniProtKB-ARBA"/>
</dbReference>
<comment type="function">
    <text evidence="8">Putative transcription factor required for axon growth and guidance in the central and peripheral nervous systems. Repels CNS axons away from the midline by promoting the expression of the midline repellent sli and its receptor robo.</text>
</comment>
<proteinExistence type="predicted"/>
<dbReference type="SUPFAM" id="SSF57667">
    <property type="entry name" value="beta-beta-alpha zinc fingers"/>
    <property type="match status" value="1"/>
</dbReference>
<dbReference type="PANTHER" id="PTHR23110">
    <property type="entry name" value="BTB DOMAIN TRANSCRIPTION FACTOR"/>
    <property type="match status" value="1"/>
</dbReference>
<organism evidence="13">
    <name type="scientific">Lygus hesperus</name>
    <name type="common">Western plant bug</name>
    <dbReference type="NCBI Taxonomy" id="30085"/>
    <lineage>
        <taxon>Eukaryota</taxon>
        <taxon>Metazoa</taxon>
        <taxon>Ecdysozoa</taxon>
        <taxon>Arthropoda</taxon>
        <taxon>Hexapoda</taxon>
        <taxon>Insecta</taxon>
        <taxon>Pterygota</taxon>
        <taxon>Neoptera</taxon>
        <taxon>Paraneoptera</taxon>
        <taxon>Hemiptera</taxon>
        <taxon>Heteroptera</taxon>
        <taxon>Panheteroptera</taxon>
        <taxon>Cimicomorpha</taxon>
        <taxon>Miridae</taxon>
        <taxon>Mirini</taxon>
        <taxon>Lygus</taxon>
    </lineage>
</organism>
<dbReference type="GO" id="GO:0006357">
    <property type="term" value="P:regulation of transcription by RNA polymerase II"/>
    <property type="evidence" value="ECO:0007669"/>
    <property type="project" value="TreeGrafter"/>
</dbReference>
<dbReference type="SMART" id="SM00225">
    <property type="entry name" value="BTB"/>
    <property type="match status" value="1"/>
</dbReference>
<keyword evidence="3" id="KW-0221">Differentiation</keyword>
<dbReference type="Pfam" id="PF00096">
    <property type="entry name" value="zf-C2H2"/>
    <property type="match status" value="2"/>
</dbReference>
<dbReference type="EMBL" id="GDHC01019178">
    <property type="protein sequence ID" value="JAP99450.1"/>
    <property type="molecule type" value="Transcribed_RNA"/>
</dbReference>
<dbReference type="SUPFAM" id="SSF54695">
    <property type="entry name" value="POZ domain"/>
    <property type="match status" value="1"/>
</dbReference>
<keyword evidence="9" id="KW-0479">Metal-binding</keyword>
<evidence type="ECO:0000256" key="4">
    <source>
        <dbReference type="ARBA" id="ARBA00022902"/>
    </source>
</evidence>
<dbReference type="EMBL" id="GBHO01025107">
    <property type="protein sequence ID" value="JAG18497.1"/>
    <property type="molecule type" value="Transcribed_RNA"/>
</dbReference>
<reference evidence="14" key="3">
    <citation type="journal article" date="2016" name="Gigascience">
        <title>De novo construction of an expanded transcriptome assembly for the western tarnished plant bug, Lygus hesperus.</title>
        <authorList>
            <person name="Tassone E.E."/>
            <person name="Geib S.M."/>
            <person name="Hall B."/>
            <person name="Fabrick J.A."/>
            <person name="Brent C.S."/>
            <person name="Hull J.J."/>
        </authorList>
    </citation>
    <scope>NUCLEOTIDE SEQUENCE</scope>
</reference>
<evidence type="ECO:0000256" key="5">
    <source>
        <dbReference type="ARBA" id="ARBA00023015"/>
    </source>
</evidence>
<evidence type="ECO:0000256" key="2">
    <source>
        <dbReference type="ARBA" id="ARBA00022473"/>
    </source>
</evidence>
<keyword evidence="9" id="KW-0863">Zinc-finger</keyword>
<dbReference type="GO" id="GO:0005634">
    <property type="term" value="C:nucleus"/>
    <property type="evidence" value="ECO:0007669"/>
    <property type="project" value="UniProtKB-SubCell"/>
</dbReference>
<keyword evidence="9" id="KW-0862">Zinc</keyword>
<evidence type="ECO:0000313" key="13">
    <source>
        <dbReference type="EMBL" id="JAG18497.1"/>
    </source>
</evidence>
<comment type="subcellular location">
    <subcellularLocation>
        <location evidence="1">Nucleus</location>
    </subcellularLocation>
</comment>
<feature type="region of interest" description="Disordered" evidence="10">
    <location>
        <begin position="114"/>
        <end position="169"/>
    </location>
</feature>
<reference evidence="13" key="2">
    <citation type="submission" date="2014-07" db="EMBL/GenBank/DDBJ databases">
        <authorList>
            <person name="Hull J."/>
        </authorList>
    </citation>
    <scope>NUCLEOTIDE SEQUENCE</scope>
</reference>
<evidence type="ECO:0000256" key="8">
    <source>
        <dbReference type="ARBA" id="ARBA00037382"/>
    </source>
</evidence>
<sequence>MSENQHFCLKWNHHQHTLVSLFSSLLDTNTFVDCTLAAGGKQIKAHKMIISACSPYFKEILLEHSDTHPIIILNNLQFSELAAIVEFMYRGEVNVSQDQLPTFLKAANTLQIKGLTNDDDEEEEGSEKSTKKTARTDSPATPEPLRKMIKTEPVSVGAPVEEESPKDLSINDSYAMSYHSASEDSAHSSIRLKVDTDDDSHPGAYPIPQAFMKQETYIQSPNSNSTIMGLLHQHQQMMNNVSSEDLPHFSGIGFGKMIQLRRPNATEKDAAFKCDECPKFYRSKTSLNLHKRWECGKEPKFACPYCDKKCHQKGNLKVHIISRHRDRINPDAQPSHLNEPTGHMGEPTNHMREPTT</sequence>
<dbReference type="GO" id="GO:0016199">
    <property type="term" value="P:axon midline choice point recognition"/>
    <property type="evidence" value="ECO:0007669"/>
    <property type="project" value="UniProtKB-ARBA"/>
</dbReference>
<evidence type="ECO:0000256" key="6">
    <source>
        <dbReference type="ARBA" id="ARBA00023163"/>
    </source>
</evidence>
<dbReference type="GO" id="GO:0008270">
    <property type="term" value="F:zinc ion binding"/>
    <property type="evidence" value="ECO:0007669"/>
    <property type="project" value="UniProtKB-KW"/>
</dbReference>
<dbReference type="InterPro" id="IPR000210">
    <property type="entry name" value="BTB/POZ_dom"/>
</dbReference>
<dbReference type="Gene3D" id="3.30.710.10">
    <property type="entry name" value="Potassium Channel Kv1.1, Chain A"/>
    <property type="match status" value="1"/>
</dbReference>
<dbReference type="InterPro" id="IPR051095">
    <property type="entry name" value="Dros_DevTransReg"/>
</dbReference>
<dbReference type="PANTHER" id="PTHR23110:SF111">
    <property type="entry name" value="LONGITUDINALS LACKING PROTEIN, ISOFORMS F_I_K_T"/>
    <property type="match status" value="1"/>
</dbReference>
<dbReference type="GO" id="GO:0007464">
    <property type="term" value="P:R3/R4 cell fate commitment"/>
    <property type="evidence" value="ECO:0007669"/>
    <property type="project" value="UniProtKB-ARBA"/>
</dbReference>
<dbReference type="SMART" id="SM00355">
    <property type="entry name" value="ZnF_C2H2"/>
    <property type="match status" value="2"/>
</dbReference>
<dbReference type="Gene3D" id="3.30.160.60">
    <property type="entry name" value="Classic Zinc Finger"/>
    <property type="match status" value="1"/>
</dbReference>
<feature type="domain" description="BTB" evidence="11">
    <location>
        <begin position="32"/>
        <end position="97"/>
    </location>
</feature>